<dbReference type="SUPFAM" id="SSF56645">
    <property type="entry name" value="Acyl-CoA dehydrogenase NM domain-like"/>
    <property type="match status" value="1"/>
</dbReference>
<dbReference type="GO" id="GO:0050660">
    <property type="term" value="F:flavin adenine dinucleotide binding"/>
    <property type="evidence" value="ECO:0007669"/>
    <property type="project" value="InterPro"/>
</dbReference>
<dbReference type="InterPro" id="IPR009100">
    <property type="entry name" value="AcylCoA_DH/oxidase_NM_dom_sf"/>
</dbReference>
<dbReference type="GO" id="GO:0003995">
    <property type="term" value="F:acyl-CoA dehydrogenase activity"/>
    <property type="evidence" value="ECO:0007669"/>
    <property type="project" value="TreeGrafter"/>
</dbReference>
<dbReference type="SUPFAM" id="SSF47203">
    <property type="entry name" value="Acyl-CoA dehydrogenase C-terminal domain-like"/>
    <property type="match status" value="1"/>
</dbReference>
<accession>A0A2X4V4W8</accession>
<dbReference type="Gene3D" id="1.10.540.10">
    <property type="entry name" value="Acyl-CoA dehydrogenase/oxidase, N-terminal domain"/>
    <property type="match status" value="1"/>
</dbReference>
<dbReference type="STRING" id="82996.ADP72_23710"/>
<dbReference type="InterPro" id="IPR013786">
    <property type="entry name" value="AcylCoA_DH/ox_N"/>
</dbReference>
<evidence type="ECO:0000259" key="4">
    <source>
        <dbReference type="Pfam" id="PF08028"/>
    </source>
</evidence>
<dbReference type="InterPro" id="IPR013107">
    <property type="entry name" value="Acyl-CoA_DH_C"/>
</dbReference>
<dbReference type="InterPro" id="IPR046373">
    <property type="entry name" value="Acyl-CoA_Oxase/DH_mid-dom_sf"/>
</dbReference>
<keyword evidence="8" id="KW-1185">Reference proteome</keyword>
<evidence type="ECO:0000313" key="8">
    <source>
        <dbReference type="Proteomes" id="UP000594967"/>
    </source>
</evidence>
<dbReference type="InterPro" id="IPR037069">
    <property type="entry name" value="AcylCoA_DH/ox_N_sf"/>
</dbReference>
<gene>
    <name evidence="5" type="ORF">I6G64_25150</name>
    <name evidence="6" type="ORF">NCTC12961_03078</name>
</gene>
<evidence type="ECO:0000256" key="1">
    <source>
        <dbReference type="ARBA" id="ARBA00023002"/>
    </source>
</evidence>
<protein>
    <submittedName>
        <fullName evidence="6">Putative acyl-CoA dehydrogenase</fullName>
    </submittedName>
    <submittedName>
        <fullName evidence="5">SfnB family sulfur acquisition oxidoreductase</fullName>
        <ecNumber evidence="5">1.-.-.-</ecNumber>
    </submittedName>
</protein>
<dbReference type="InterPro" id="IPR036250">
    <property type="entry name" value="AcylCo_DH-like_C"/>
</dbReference>
<reference evidence="5 8" key="2">
    <citation type="submission" date="2020-12" db="EMBL/GenBank/DDBJ databases">
        <title>FDA dAtabase for Regulatory Grade micrObial Sequences (FDA-ARGOS): Supporting development and validation of Infectious Disease Dx tests.</title>
        <authorList>
            <person name="Sproer C."/>
            <person name="Gronow S."/>
            <person name="Severitt S."/>
            <person name="Schroder I."/>
            <person name="Tallon L."/>
            <person name="Sadzewicz L."/>
            <person name="Zhao X."/>
            <person name="Boylan J."/>
            <person name="Ott S."/>
            <person name="Bowen H."/>
            <person name="Vavikolanu K."/>
            <person name="Mehta A."/>
            <person name="Aluvathingal J."/>
            <person name="Nadendla S."/>
            <person name="Lowell S."/>
            <person name="Myers T."/>
            <person name="Yan Y."/>
            <person name="Sichtig H."/>
        </authorList>
    </citation>
    <scope>NUCLEOTIDE SEQUENCE [LARGE SCALE GENOMIC DNA]</scope>
    <source>
        <strain evidence="5 8">FDAARGOS_907</strain>
    </source>
</reference>
<evidence type="ECO:0000313" key="6">
    <source>
        <dbReference type="EMBL" id="SQI40310.1"/>
    </source>
</evidence>
<dbReference type="Pfam" id="PF02771">
    <property type="entry name" value="Acyl-CoA_dh_N"/>
    <property type="match status" value="1"/>
</dbReference>
<dbReference type="Pfam" id="PF08028">
    <property type="entry name" value="Acyl-CoA_dh_2"/>
    <property type="match status" value="1"/>
</dbReference>
<evidence type="ECO:0000313" key="5">
    <source>
        <dbReference type="EMBL" id="QPS20794.1"/>
    </source>
</evidence>
<dbReference type="GO" id="GO:0005737">
    <property type="term" value="C:cytoplasm"/>
    <property type="evidence" value="ECO:0007669"/>
    <property type="project" value="TreeGrafter"/>
</dbReference>
<sequence length="401" mass="43548">MTTQVAPQRVAQRITSPEQALETAHRLAEQFSPTAAERDSQRRLPVAELADLFASGLGAITVPQEFGGPALSNRVLAQVIAILSQGDASIGQVPQNHYYALEVLRVNGSPQQQRRLYQEALAGVHFGNALAEFASKAAHHRSTSLARHEGQWQLSGQKFYATGALYAGRIPTAARGEDGKEQLVFLPRNTLGLSITDDWSGFGQRTTGSGSVTLEQCPVDEEDIVPFQTAFERPTPVGPLAQIMHAAIDQGIAKAAWQDMLQFVRSRSRPWIDAGVEHASEDPLTLDRIGKISARIQAGDALLAVAGEAIDVAQRHSDALSVAQASIEVATARAWTTEVALAAGNLLFELAGSRATLQEYNLDRHWRNARTHTLHDPVRWKYPAIGNYVLNGVLPPRRGTL</sequence>
<organism evidence="6 7">
    <name type="scientific">Serratia plymuthica</name>
    <dbReference type="NCBI Taxonomy" id="82996"/>
    <lineage>
        <taxon>Bacteria</taxon>
        <taxon>Pseudomonadati</taxon>
        <taxon>Pseudomonadota</taxon>
        <taxon>Gammaproteobacteria</taxon>
        <taxon>Enterobacterales</taxon>
        <taxon>Yersiniaceae</taxon>
        <taxon>Serratia</taxon>
    </lineage>
</organism>
<feature type="domain" description="Acyl-CoA dehydrogenase/oxidase N-terminal" evidence="3">
    <location>
        <begin position="20"/>
        <end position="123"/>
    </location>
</feature>
<dbReference type="AlphaFoldDB" id="A0A2X4V4W8"/>
<dbReference type="Gene3D" id="1.20.140.10">
    <property type="entry name" value="Butyryl-CoA Dehydrogenase, subunit A, domain 3"/>
    <property type="match status" value="1"/>
</dbReference>
<feature type="domain" description="Acyl-CoA dehydrogenase C-terminal" evidence="4">
    <location>
        <begin position="243"/>
        <end position="376"/>
    </location>
</feature>
<dbReference type="InterPro" id="IPR023922">
    <property type="entry name" value="S04_starv_induced_SfnB"/>
</dbReference>
<evidence type="ECO:0000256" key="2">
    <source>
        <dbReference type="ARBA" id="ARBA00049661"/>
    </source>
</evidence>
<dbReference type="PANTHER" id="PTHR48083:SF19">
    <property type="entry name" value="FLAVIN-DEPENDENT MONOOXYGENASE, OXYGENASE SUBUNIT HSAA"/>
    <property type="match status" value="1"/>
</dbReference>
<dbReference type="GO" id="GO:0033539">
    <property type="term" value="P:fatty acid beta-oxidation using acyl-CoA dehydrogenase"/>
    <property type="evidence" value="ECO:0007669"/>
    <property type="project" value="TreeGrafter"/>
</dbReference>
<dbReference type="GO" id="GO:0016712">
    <property type="term" value="F:oxidoreductase activity, acting on paired donors, with incorporation or reduction of molecular oxygen, reduced flavin or flavoprotein as one donor, and incorporation of one atom of oxygen"/>
    <property type="evidence" value="ECO:0007669"/>
    <property type="project" value="TreeGrafter"/>
</dbReference>
<evidence type="ECO:0000259" key="3">
    <source>
        <dbReference type="Pfam" id="PF02771"/>
    </source>
</evidence>
<dbReference type="Proteomes" id="UP000594967">
    <property type="component" value="Chromosome"/>
</dbReference>
<dbReference type="PANTHER" id="PTHR48083">
    <property type="entry name" value="MEDIUM-CHAIN SPECIFIC ACYL-COA DEHYDROGENASE, MITOCHONDRIAL-RELATED"/>
    <property type="match status" value="1"/>
</dbReference>
<dbReference type="EMBL" id="LS483469">
    <property type="protein sequence ID" value="SQI40310.1"/>
    <property type="molecule type" value="Genomic_DNA"/>
</dbReference>
<dbReference type="EC" id="1.-.-.-" evidence="5"/>
<reference evidence="6 7" key="1">
    <citation type="submission" date="2018-06" db="EMBL/GenBank/DDBJ databases">
        <authorList>
            <consortium name="Pathogen Informatics"/>
            <person name="Doyle S."/>
        </authorList>
    </citation>
    <scope>NUCLEOTIDE SEQUENCE [LARGE SCALE GENOMIC DNA]</scope>
    <source>
        <strain evidence="6 7">NCTC12961</strain>
    </source>
</reference>
<dbReference type="NCBIfam" id="TIGR04022">
    <property type="entry name" value="sulfur_SfnB"/>
    <property type="match status" value="1"/>
</dbReference>
<dbReference type="RefSeq" id="WP_063199502.1">
    <property type="nucleotide sequence ID" value="NZ_CAMITG010000002.1"/>
</dbReference>
<comment type="similarity">
    <text evidence="2">Belongs to the HpaH/HsaA monooxygenase family.</text>
</comment>
<dbReference type="PIRSF" id="PIRSF016578">
    <property type="entry name" value="HsaA"/>
    <property type="match status" value="1"/>
</dbReference>
<name>A0A2X4V4W8_SERPL</name>
<proteinExistence type="inferred from homology"/>
<evidence type="ECO:0000313" key="7">
    <source>
        <dbReference type="Proteomes" id="UP000248897"/>
    </source>
</evidence>
<keyword evidence="1 5" id="KW-0560">Oxidoreductase</keyword>
<dbReference type="Gene3D" id="2.40.110.10">
    <property type="entry name" value="Butyryl-CoA Dehydrogenase, subunit A, domain 2"/>
    <property type="match status" value="1"/>
</dbReference>
<dbReference type="EMBL" id="CP065673">
    <property type="protein sequence ID" value="QPS20794.1"/>
    <property type="molecule type" value="Genomic_DNA"/>
</dbReference>
<dbReference type="Proteomes" id="UP000248897">
    <property type="component" value="Chromosome 1"/>
</dbReference>
<dbReference type="InterPro" id="IPR050741">
    <property type="entry name" value="Acyl-CoA_dehydrogenase"/>
</dbReference>